<keyword evidence="3" id="KW-0238">DNA-binding</keyword>
<dbReference type="AlphaFoldDB" id="A0A1L8CNL2"/>
<sequence>MNITLKQLKILEAVVEHNSYTDAAKALFMTQPAVSMQIKQMELQIDLPLFEREGKQVSLTEAGSELLHYARMIRQQLDEAELMLEELKGLKRGKLHLTMASTANYFAPQLIAAFHHDYPGAQVTLAVTNRTGLLDALNNNTTDMVIMGKPPKDPRLAGIRFMDNPLVVIAAPSHPLAKQKKVIPLRDLADEPFIVRERASGTRIAAERFFAMHDLQLTTGMEMNRSEAIKQAVMAELGLGIVSLHTIEMELALKRVVVLKIEDFPIMRQWHIVYRKGKRFAAIPEAFKNYVLEHAEALINIVPLENNHSDNP</sequence>
<dbReference type="STRING" id="1921010.MMIC_P1394"/>
<dbReference type="FunFam" id="1.10.10.10:FF:000001">
    <property type="entry name" value="LysR family transcriptional regulator"/>
    <property type="match status" value="1"/>
</dbReference>
<dbReference type="OrthoDB" id="5297085at2"/>
<dbReference type="PRINTS" id="PR00039">
    <property type="entry name" value="HTHLYSR"/>
</dbReference>
<dbReference type="Pfam" id="PF00126">
    <property type="entry name" value="HTH_1"/>
    <property type="match status" value="1"/>
</dbReference>
<evidence type="ECO:0000256" key="3">
    <source>
        <dbReference type="ARBA" id="ARBA00023125"/>
    </source>
</evidence>
<feature type="domain" description="HTH lysR-type" evidence="5">
    <location>
        <begin position="3"/>
        <end position="60"/>
    </location>
</feature>
<comment type="similarity">
    <text evidence="1">Belongs to the LysR transcriptional regulatory family.</text>
</comment>
<dbReference type="RefSeq" id="WP_072659739.1">
    <property type="nucleotide sequence ID" value="NZ_BDFD01000010.1"/>
</dbReference>
<protein>
    <submittedName>
        <fullName evidence="6">HTH-type transcriptional activator CmpR</fullName>
    </submittedName>
</protein>
<dbReference type="Gene3D" id="3.40.190.290">
    <property type="match status" value="1"/>
</dbReference>
<keyword evidence="2" id="KW-0805">Transcription regulation</keyword>
<dbReference type="SUPFAM" id="SSF46785">
    <property type="entry name" value="Winged helix' DNA-binding domain"/>
    <property type="match status" value="1"/>
</dbReference>
<comment type="caution">
    <text evidence="6">The sequence shown here is derived from an EMBL/GenBank/DDBJ whole genome shotgun (WGS) entry which is preliminary data.</text>
</comment>
<evidence type="ECO:0000256" key="2">
    <source>
        <dbReference type="ARBA" id="ARBA00023015"/>
    </source>
</evidence>
<dbReference type="InterPro" id="IPR000847">
    <property type="entry name" value="LysR_HTH_N"/>
</dbReference>
<dbReference type="PANTHER" id="PTHR30126">
    <property type="entry name" value="HTH-TYPE TRANSCRIPTIONAL REGULATOR"/>
    <property type="match status" value="1"/>
</dbReference>
<proteinExistence type="inferred from homology"/>
<gene>
    <name evidence="6" type="ORF">MMIC_P1394</name>
</gene>
<evidence type="ECO:0000256" key="1">
    <source>
        <dbReference type="ARBA" id="ARBA00009437"/>
    </source>
</evidence>
<dbReference type="PROSITE" id="PS50931">
    <property type="entry name" value="HTH_LYSR"/>
    <property type="match status" value="1"/>
</dbReference>
<dbReference type="InterPro" id="IPR005119">
    <property type="entry name" value="LysR_subst-bd"/>
</dbReference>
<dbReference type="SUPFAM" id="SSF53850">
    <property type="entry name" value="Periplasmic binding protein-like II"/>
    <property type="match status" value="1"/>
</dbReference>
<keyword evidence="4" id="KW-0804">Transcription</keyword>
<dbReference type="CDD" id="cd08419">
    <property type="entry name" value="PBP2_CbbR_RubisCO_like"/>
    <property type="match status" value="1"/>
</dbReference>
<organism evidence="6 7">
    <name type="scientific">Mariprofundus micogutta</name>
    <dbReference type="NCBI Taxonomy" id="1921010"/>
    <lineage>
        <taxon>Bacteria</taxon>
        <taxon>Pseudomonadati</taxon>
        <taxon>Pseudomonadota</taxon>
        <taxon>Candidatius Mariprofundia</taxon>
        <taxon>Mariprofundales</taxon>
        <taxon>Mariprofundaceae</taxon>
        <taxon>Mariprofundus</taxon>
    </lineage>
</organism>
<dbReference type="Gene3D" id="1.10.10.10">
    <property type="entry name" value="Winged helix-like DNA-binding domain superfamily/Winged helix DNA-binding domain"/>
    <property type="match status" value="1"/>
</dbReference>
<evidence type="ECO:0000313" key="7">
    <source>
        <dbReference type="Proteomes" id="UP000231632"/>
    </source>
</evidence>
<name>A0A1L8CNL2_9PROT</name>
<dbReference type="InterPro" id="IPR036388">
    <property type="entry name" value="WH-like_DNA-bd_sf"/>
</dbReference>
<dbReference type="PANTHER" id="PTHR30126:SF5">
    <property type="entry name" value="HTH-TYPE TRANSCRIPTIONAL ACTIVATOR CMPR"/>
    <property type="match status" value="1"/>
</dbReference>
<reference evidence="6 7" key="1">
    <citation type="journal article" date="2017" name="Arch. Microbiol.">
        <title>Mariprofundus micogutta sp. nov., a novel iron-oxidizing zetaproteobacterium isolated from a deep-sea hydrothermal field at the Bayonnaise knoll of the Izu-Ogasawara arc, and a description of Mariprofundales ord. nov. and Zetaproteobacteria classis nov.</title>
        <authorList>
            <person name="Makita H."/>
            <person name="Tanaka E."/>
            <person name="Mitsunobu S."/>
            <person name="Miyazaki M."/>
            <person name="Nunoura T."/>
            <person name="Uematsu K."/>
            <person name="Takaki Y."/>
            <person name="Nishi S."/>
            <person name="Shimamura S."/>
            <person name="Takai K."/>
        </authorList>
    </citation>
    <scope>NUCLEOTIDE SEQUENCE [LARGE SCALE GENOMIC DNA]</scope>
    <source>
        <strain evidence="6 7">ET2</strain>
    </source>
</reference>
<accession>A0A1L8CNL2</accession>
<dbReference type="EMBL" id="BDFD01000010">
    <property type="protein sequence ID" value="GAV20429.1"/>
    <property type="molecule type" value="Genomic_DNA"/>
</dbReference>
<dbReference type="GO" id="GO:0003700">
    <property type="term" value="F:DNA-binding transcription factor activity"/>
    <property type="evidence" value="ECO:0007669"/>
    <property type="project" value="InterPro"/>
</dbReference>
<dbReference type="InterPro" id="IPR036390">
    <property type="entry name" value="WH_DNA-bd_sf"/>
</dbReference>
<dbReference type="Proteomes" id="UP000231632">
    <property type="component" value="Unassembled WGS sequence"/>
</dbReference>
<evidence type="ECO:0000256" key="4">
    <source>
        <dbReference type="ARBA" id="ARBA00023163"/>
    </source>
</evidence>
<evidence type="ECO:0000313" key="6">
    <source>
        <dbReference type="EMBL" id="GAV20429.1"/>
    </source>
</evidence>
<keyword evidence="7" id="KW-1185">Reference proteome</keyword>
<evidence type="ECO:0000259" key="5">
    <source>
        <dbReference type="PROSITE" id="PS50931"/>
    </source>
</evidence>
<dbReference type="Pfam" id="PF03466">
    <property type="entry name" value="LysR_substrate"/>
    <property type="match status" value="1"/>
</dbReference>
<dbReference type="GO" id="GO:0000976">
    <property type="term" value="F:transcription cis-regulatory region binding"/>
    <property type="evidence" value="ECO:0007669"/>
    <property type="project" value="TreeGrafter"/>
</dbReference>